<dbReference type="InParanoid" id="D8THW5"/>
<dbReference type="eggNOG" id="KOG4528">
    <property type="taxonomic scope" value="Eukaryota"/>
</dbReference>
<dbReference type="InterPro" id="IPR036820">
    <property type="entry name" value="Archease_dom_sf"/>
</dbReference>
<feature type="domain" description="Archease" evidence="6">
    <location>
        <begin position="135"/>
        <end position="271"/>
    </location>
</feature>
<keyword evidence="4" id="KW-0106">Calcium</keyword>
<dbReference type="Pfam" id="PF01951">
    <property type="entry name" value="Archease"/>
    <property type="match status" value="1"/>
</dbReference>
<dbReference type="KEGG" id="vcn:VOLCADRAFT_102758"/>
<sequence>MDENALPQRPNARQRMRAQRAAEAEAATSSDQTTCATTTACSGRRLIPVSEPNAICVSPDQGTAMGDAAEPDYIPTSSLRSQGRTPDGDEDVPNPLLLPLQYPPAGPGEAGNEAADGGGGNLPPYRSAAVGTYKFEYLDHTADVQLHAWGNNLTEAFENCALAMFNYMSPLEHVRPRETRSYRAEGHDLPSLLFSFLDELLFVFATELFLAVEVHIQSFDRTSFVIEAEGVGEAFNRDIHEVGTEIKAITYSAMSIKERENDAELFVIVDI</sequence>
<organism evidence="8">
    <name type="scientific">Volvox carteri f. nagariensis</name>
    <dbReference type="NCBI Taxonomy" id="3068"/>
    <lineage>
        <taxon>Eukaryota</taxon>
        <taxon>Viridiplantae</taxon>
        <taxon>Chlorophyta</taxon>
        <taxon>core chlorophytes</taxon>
        <taxon>Chlorophyceae</taxon>
        <taxon>CS clade</taxon>
        <taxon>Chlamydomonadales</taxon>
        <taxon>Volvocaceae</taxon>
        <taxon>Volvox</taxon>
    </lineage>
</organism>
<dbReference type="InterPro" id="IPR002804">
    <property type="entry name" value="Archease"/>
</dbReference>
<dbReference type="GO" id="GO:0006388">
    <property type="term" value="P:tRNA splicing, via endonucleolytic cleavage and ligation"/>
    <property type="evidence" value="ECO:0007669"/>
    <property type="project" value="TreeGrafter"/>
</dbReference>
<dbReference type="RefSeq" id="XP_002946142.1">
    <property type="nucleotide sequence ID" value="XM_002946096.1"/>
</dbReference>
<feature type="region of interest" description="Disordered" evidence="5">
    <location>
        <begin position="102"/>
        <end position="121"/>
    </location>
</feature>
<feature type="region of interest" description="Disordered" evidence="5">
    <location>
        <begin position="58"/>
        <end position="94"/>
    </location>
</feature>
<dbReference type="EMBL" id="GL378323">
    <property type="protein sequence ID" value="EFJ53137.1"/>
    <property type="molecule type" value="Genomic_DNA"/>
</dbReference>
<dbReference type="FunFam" id="3.55.10.10:FF:000001">
    <property type="entry name" value="protein archease isoform X1"/>
    <property type="match status" value="1"/>
</dbReference>
<evidence type="ECO:0000256" key="1">
    <source>
        <dbReference type="ARBA" id="ARBA00007963"/>
    </source>
</evidence>
<evidence type="ECO:0000256" key="5">
    <source>
        <dbReference type="SAM" id="MobiDB-lite"/>
    </source>
</evidence>
<dbReference type="GO" id="GO:0072669">
    <property type="term" value="C:tRNA-splicing ligase complex"/>
    <property type="evidence" value="ECO:0007669"/>
    <property type="project" value="TreeGrafter"/>
</dbReference>
<keyword evidence="2" id="KW-0819">tRNA processing</keyword>
<evidence type="ECO:0000256" key="4">
    <source>
        <dbReference type="ARBA" id="ARBA00022837"/>
    </source>
</evidence>
<keyword evidence="8" id="KW-1185">Reference proteome</keyword>
<comment type="similarity">
    <text evidence="1">Belongs to the archease family.</text>
</comment>
<proteinExistence type="inferred from homology"/>
<name>D8THW5_VOLCA</name>
<keyword evidence="3" id="KW-0479">Metal-binding</keyword>
<evidence type="ECO:0000259" key="6">
    <source>
        <dbReference type="Pfam" id="PF01951"/>
    </source>
</evidence>
<dbReference type="STRING" id="3068.D8THW5"/>
<dbReference type="Gene3D" id="3.55.10.10">
    <property type="entry name" value="Archease domain"/>
    <property type="match status" value="1"/>
</dbReference>
<dbReference type="PANTHER" id="PTHR12682:SF11">
    <property type="entry name" value="PROTEIN ARCHEASE"/>
    <property type="match status" value="1"/>
</dbReference>
<dbReference type="AlphaFoldDB" id="D8THW5"/>
<protein>
    <recommendedName>
        <fullName evidence="6">Archease domain-containing protein</fullName>
    </recommendedName>
</protein>
<dbReference type="PANTHER" id="PTHR12682">
    <property type="entry name" value="ARCHEASE"/>
    <property type="match status" value="1"/>
</dbReference>
<evidence type="ECO:0000313" key="8">
    <source>
        <dbReference type="Proteomes" id="UP000001058"/>
    </source>
</evidence>
<evidence type="ECO:0000313" key="7">
    <source>
        <dbReference type="EMBL" id="EFJ53137.1"/>
    </source>
</evidence>
<evidence type="ECO:0000256" key="2">
    <source>
        <dbReference type="ARBA" id="ARBA00022694"/>
    </source>
</evidence>
<gene>
    <name evidence="7" type="ORF">VOLCADRAFT_102758</name>
</gene>
<evidence type="ECO:0000256" key="3">
    <source>
        <dbReference type="ARBA" id="ARBA00022723"/>
    </source>
</evidence>
<dbReference type="GeneID" id="9625426"/>
<reference evidence="7 8" key="1">
    <citation type="journal article" date="2010" name="Science">
        <title>Genomic analysis of organismal complexity in the multicellular green alga Volvox carteri.</title>
        <authorList>
            <person name="Prochnik S.E."/>
            <person name="Umen J."/>
            <person name="Nedelcu A.M."/>
            <person name="Hallmann A."/>
            <person name="Miller S.M."/>
            <person name="Nishii I."/>
            <person name="Ferris P."/>
            <person name="Kuo A."/>
            <person name="Mitros T."/>
            <person name="Fritz-Laylin L.K."/>
            <person name="Hellsten U."/>
            <person name="Chapman J."/>
            <person name="Simakov O."/>
            <person name="Rensing S.A."/>
            <person name="Terry A."/>
            <person name="Pangilinan J."/>
            <person name="Kapitonov V."/>
            <person name="Jurka J."/>
            <person name="Salamov A."/>
            <person name="Shapiro H."/>
            <person name="Schmutz J."/>
            <person name="Grimwood J."/>
            <person name="Lindquist E."/>
            <person name="Lucas S."/>
            <person name="Grigoriev I.V."/>
            <person name="Schmitt R."/>
            <person name="Kirk D."/>
            <person name="Rokhsar D.S."/>
        </authorList>
    </citation>
    <scope>NUCLEOTIDE SEQUENCE [LARGE SCALE GENOMIC DNA]</scope>
    <source>
        <strain evidence="8">f. Nagariensis / Eve</strain>
    </source>
</reference>
<accession>D8THW5</accession>
<feature type="compositionally biased region" description="Low complexity" evidence="5">
    <location>
        <begin position="19"/>
        <end position="37"/>
    </location>
</feature>
<dbReference type="InterPro" id="IPR023572">
    <property type="entry name" value="Archease_dom"/>
</dbReference>
<feature type="region of interest" description="Disordered" evidence="5">
    <location>
        <begin position="1"/>
        <end position="37"/>
    </location>
</feature>
<dbReference type="GO" id="GO:0046872">
    <property type="term" value="F:metal ion binding"/>
    <property type="evidence" value="ECO:0007669"/>
    <property type="project" value="UniProtKB-KW"/>
</dbReference>
<feature type="compositionally biased region" description="Polar residues" evidence="5">
    <location>
        <begin position="75"/>
        <end position="84"/>
    </location>
</feature>
<dbReference type="OrthoDB" id="2190767at2759"/>
<dbReference type="SUPFAM" id="SSF69819">
    <property type="entry name" value="MTH1598-like"/>
    <property type="match status" value="1"/>
</dbReference>
<dbReference type="Proteomes" id="UP000001058">
    <property type="component" value="Unassembled WGS sequence"/>
</dbReference>